<feature type="signal peptide" evidence="10">
    <location>
        <begin position="1"/>
        <end position="18"/>
    </location>
</feature>
<keyword evidence="10" id="KW-0732">Signal</keyword>
<keyword evidence="3" id="KW-0637">Prenyltransferase</keyword>
<evidence type="ECO:0000256" key="2">
    <source>
        <dbReference type="ARBA" id="ARBA00010497"/>
    </source>
</evidence>
<feature type="domain" description="Prenyltransferase alpha-alpha toroid" evidence="11">
    <location>
        <begin position="9"/>
        <end position="82"/>
    </location>
</feature>
<evidence type="ECO:0000256" key="7">
    <source>
        <dbReference type="ARBA" id="ARBA00022833"/>
    </source>
</evidence>
<dbReference type="InterPro" id="IPR045089">
    <property type="entry name" value="PGGT1B-like"/>
</dbReference>
<comment type="caution">
    <text evidence="12">The sequence shown here is derived from an EMBL/GenBank/DDBJ whole genome shotgun (WGS) entry which is preliminary data.</text>
</comment>
<dbReference type="GO" id="GO:0008318">
    <property type="term" value="F:protein prenyltransferase activity"/>
    <property type="evidence" value="ECO:0007669"/>
    <property type="project" value="InterPro"/>
</dbReference>
<dbReference type="Pfam" id="PF00432">
    <property type="entry name" value="Prenyltrans"/>
    <property type="match status" value="2"/>
</dbReference>
<evidence type="ECO:0000256" key="1">
    <source>
        <dbReference type="ARBA" id="ARBA00001947"/>
    </source>
</evidence>
<name>A0A7K1XS12_9SPHI</name>
<accession>A0A7K1XS12</accession>
<evidence type="ECO:0000256" key="3">
    <source>
        <dbReference type="ARBA" id="ARBA00022602"/>
    </source>
</evidence>
<dbReference type="InterPro" id="IPR008930">
    <property type="entry name" value="Terpenoid_cyclase/PrenylTrfase"/>
</dbReference>
<evidence type="ECO:0000313" key="12">
    <source>
        <dbReference type="EMBL" id="MXV13775.1"/>
    </source>
</evidence>
<keyword evidence="7" id="KW-0862">Zinc</keyword>
<comment type="cofactor">
    <cofactor evidence="1">
        <name>Zn(2+)</name>
        <dbReference type="ChEBI" id="CHEBI:29105"/>
    </cofactor>
</comment>
<dbReference type="AlphaFoldDB" id="A0A7K1XS12"/>
<dbReference type="PANTHER" id="PTHR11774">
    <property type="entry name" value="GERANYLGERANYL TRANSFERASE TYPE BETA SUBUNIT"/>
    <property type="match status" value="1"/>
</dbReference>
<gene>
    <name evidence="12" type="ORF">GS398_00535</name>
</gene>
<dbReference type="RefSeq" id="WP_160904805.1">
    <property type="nucleotide sequence ID" value="NZ_WVHS01000001.1"/>
</dbReference>
<evidence type="ECO:0000256" key="9">
    <source>
        <dbReference type="ARBA" id="ARBA00032766"/>
    </source>
</evidence>
<dbReference type="SUPFAM" id="SSF48239">
    <property type="entry name" value="Terpenoid cyclases/Protein prenyltransferases"/>
    <property type="match status" value="2"/>
</dbReference>
<sequence>MKKFLLLLFFLFPLAALAQSSWKKELLSYINTRLSKPDGGYGWEDQYDSHLTPTYAVTGILYDIDALPADKARLAEFIRTHHPQKSTTTGTLNYFIGNTPRGEAGPSGSNMRNLVYEQIQAVRWLGGDLHSFDDDVKSWKSQAGVLANYEGNGYAGLFQETMTPICNEFLGLTMTDGPGFLRYLESCRRSNGSFNNALAAAGGDGNVLNTCWALAAWDALGGPKQLTAETVSWLQKCQRPNGGFTHQPSPAIGVNDDVAYTWAAIKALARLNAAPADKAAAIRYLASLRNADGGFGARPGLHSTPVASFYAIDALTSLGALAELDRAPKPKSFNEPRPDFSGYKVYTVQFQAQGSGSPLEAVMLADSLNIHLWGVKYPVAGWTAEAQRIANERKVPVTFFQSDEPHDNEVSVEGMGSFNHVLDYIAPPNVPVHFSKKSSFAELKSTTLEQLRKANGGLMLQVSNNEPLARILIDESLNNFGYVALSTVHFGQNFMFWLPYLAEYRYRLPMVTLQDAHGAESWWWTDELTNHRTLFIAKEPTYDAMIAALKKNWVVGVRHDSVSNYKTRMLGGTDAARVFINTSEKTWKWWDGQTLSRPQAVITVISKEDKFEEGRPEAGLAIRVRTRWTGVRQALRAEAVRLIELMVDGKAVKTEQVVKKAQGTGGATADAYYLFKWGEPLPGQHKIEARVKDIRSGKEYRYVRMFSGK</sequence>
<organism evidence="12 13">
    <name type="scientific">Hufsiella ginkgonis</name>
    <dbReference type="NCBI Taxonomy" id="2695274"/>
    <lineage>
        <taxon>Bacteria</taxon>
        <taxon>Pseudomonadati</taxon>
        <taxon>Bacteroidota</taxon>
        <taxon>Sphingobacteriia</taxon>
        <taxon>Sphingobacteriales</taxon>
        <taxon>Sphingobacteriaceae</taxon>
        <taxon>Hufsiella</taxon>
    </lineage>
</organism>
<proteinExistence type="inferred from homology"/>
<evidence type="ECO:0000256" key="10">
    <source>
        <dbReference type="SAM" id="SignalP"/>
    </source>
</evidence>
<dbReference type="CDD" id="cd00688">
    <property type="entry name" value="ISOPREN_C2_like"/>
    <property type="match status" value="1"/>
</dbReference>
<dbReference type="InterPro" id="IPR001330">
    <property type="entry name" value="Prenyltrans"/>
</dbReference>
<dbReference type="Gene3D" id="1.50.10.20">
    <property type="match status" value="1"/>
</dbReference>
<dbReference type="Proteomes" id="UP000451233">
    <property type="component" value="Unassembled WGS sequence"/>
</dbReference>
<keyword evidence="13" id="KW-1185">Reference proteome</keyword>
<feature type="domain" description="Prenyltransferase alpha-alpha toroid" evidence="11">
    <location>
        <begin position="179"/>
        <end position="324"/>
    </location>
</feature>
<evidence type="ECO:0000256" key="4">
    <source>
        <dbReference type="ARBA" id="ARBA00022679"/>
    </source>
</evidence>
<dbReference type="EMBL" id="WVHS01000001">
    <property type="protein sequence ID" value="MXV13775.1"/>
    <property type="molecule type" value="Genomic_DNA"/>
</dbReference>
<evidence type="ECO:0000313" key="13">
    <source>
        <dbReference type="Proteomes" id="UP000451233"/>
    </source>
</evidence>
<dbReference type="PANTHER" id="PTHR11774:SF11">
    <property type="entry name" value="GERANYLGERANYL TRANSFERASE TYPE-2 SUBUNIT BETA"/>
    <property type="match status" value="1"/>
</dbReference>
<reference evidence="12 13" key="1">
    <citation type="submission" date="2019-11" db="EMBL/GenBank/DDBJ databases">
        <title>Pedobacter sp. HMF7056 Genome sequencing and assembly.</title>
        <authorList>
            <person name="Kang H."/>
            <person name="Kim H."/>
            <person name="Joh K."/>
        </authorList>
    </citation>
    <scope>NUCLEOTIDE SEQUENCE [LARGE SCALE GENOMIC DNA]</scope>
    <source>
        <strain evidence="12 13">HMF7056</strain>
    </source>
</reference>
<feature type="chain" id="PRO_5029604263" description="Geranylgeranyl transferase type II subunit beta" evidence="10">
    <location>
        <begin position="19"/>
        <end position="709"/>
    </location>
</feature>
<evidence type="ECO:0000256" key="6">
    <source>
        <dbReference type="ARBA" id="ARBA00022737"/>
    </source>
</evidence>
<keyword evidence="5" id="KW-0479">Metal-binding</keyword>
<evidence type="ECO:0000259" key="11">
    <source>
        <dbReference type="Pfam" id="PF00432"/>
    </source>
</evidence>
<dbReference type="GO" id="GO:0046872">
    <property type="term" value="F:metal ion binding"/>
    <property type="evidence" value="ECO:0007669"/>
    <property type="project" value="UniProtKB-KW"/>
</dbReference>
<evidence type="ECO:0000256" key="5">
    <source>
        <dbReference type="ARBA" id="ARBA00022723"/>
    </source>
</evidence>
<keyword evidence="6" id="KW-0677">Repeat</keyword>
<comment type="similarity">
    <text evidence="2">Belongs to the protein prenyltransferase subunit beta family.</text>
</comment>
<evidence type="ECO:0000256" key="8">
    <source>
        <dbReference type="ARBA" id="ARBA00030816"/>
    </source>
</evidence>
<keyword evidence="4" id="KW-0808">Transferase</keyword>
<protein>
    <recommendedName>
        <fullName evidence="8">Geranylgeranyl transferase type II subunit beta</fullName>
    </recommendedName>
    <alternativeName>
        <fullName evidence="9">Type II protein geranyl-geranyltransferase subunit beta</fullName>
    </alternativeName>
</protein>